<sequence>MTVKLNKELKHCIQETDNSVNKLCFKLALFEEVVYDKGLIFMFNYFNLVHFYRILYVHDAEMNFKPELRLIIYQENSWGFLSNFSKYRNKLT</sequence>
<accession>A0A317TX50</accession>
<reference evidence="1 2" key="1">
    <citation type="submission" date="2018-05" db="EMBL/GenBank/DDBJ databases">
        <title>Legionella qingyii sp.nov., whole genome shotgun sequence.</title>
        <authorList>
            <person name="Wu H."/>
            <person name="Zhu Q."/>
            <person name="Hu C."/>
        </authorList>
    </citation>
    <scope>NUCLEOTIDE SEQUENCE [LARGE SCALE GENOMIC DNA]</scope>
    <source>
        <strain evidence="1 2">HEB18</strain>
    </source>
</reference>
<dbReference type="AlphaFoldDB" id="A0A317TX50"/>
<comment type="caution">
    <text evidence="1">The sequence shown here is derived from an EMBL/GenBank/DDBJ whole genome shotgun (WGS) entry which is preliminary data.</text>
</comment>
<dbReference type="EMBL" id="QHJG01000049">
    <property type="protein sequence ID" value="PWY54013.1"/>
    <property type="molecule type" value="Genomic_DNA"/>
</dbReference>
<evidence type="ECO:0000313" key="2">
    <source>
        <dbReference type="Proteomes" id="UP000247152"/>
    </source>
</evidence>
<organism evidence="1 2">
    <name type="scientific">Legionella qingyii</name>
    <dbReference type="NCBI Taxonomy" id="2184757"/>
    <lineage>
        <taxon>Bacteria</taxon>
        <taxon>Pseudomonadati</taxon>
        <taxon>Pseudomonadota</taxon>
        <taxon>Gammaproteobacteria</taxon>
        <taxon>Legionellales</taxon>
        <taxon>Legionellaceae</taxon>
        <taxon>Legionella</taxon>
    </lineage>
</organism>
<gene>
    <name evidence="1" type="ORF">DGG96_19270</name>
</gene>
<dbReference type="Proteomes" id="UP000247152">
    <property type="component" value="Unassembled WGS sequence"/>
</dbReference>
<protein>
    <submittedName>
        <fullName evidence="1">Uncharacterized protein</fullName>
    </submittedName>
</protein>
<proteinExistence type="predicted"/>
<evidence type="ECO:0000313" key="1">
    <source>
        <dbReference type="EMBL" id="PWY54013.1"/>
    </source>
</evidence>
<name>A0A317TX50_9GAMM</name>